<organism evidence="3 4">
    <name type="scientific">Panicum virgatum</name>
    <name type="common">Blackwell switchgrass</name>
    <dbReference type="NCBI Taxonomy" id="38727"/>
    <lineage>
        <taxon>Eukaryota</taxon>
        <taxon>Viridiplantae</taxon>
        <taxon>Streptophyta</taxon>
        <taxon>Embryophyta</taxon>
        <taxon>Tracheophyta</taxon>
        <taxon>Spermatophyta</taxon>
        <taxon>Magnoliopsida</taxon>
        <taxon>Liliopsida</taxon>
        <taxon>Poales</taxon>
        <taxon>Poaceae</taxon>
        <taxon>PACMAD clade</taxon>
        <taxon>Panicoideae</taxon>
        <taxon>Panicodae</taxon>
        <taxon>Paniceae</taxon>
        <taxon>Panicinae</taxon>
        <taxon>Panicum</taxon>
        <taxon>Panicum sect. Hiantes</taxon>
    </lineage>
</organism>
<protein>
    <recommendedName>
        <fullName evidence="2">Myb/SANT-like domain-containing protein</fullName>
    </recommendedName>
</protein>
<evidence type="ECO:0000313" key="3">
    <source>
        <dbReference type="EMBL" id="KAG2580119.1"/>
    </source>
</evidence>
<feature type="region of interest" description="Disordered" evidence="1">
    <location>
        <begin position="139"/>
        <end position="208"/>
    </location>
</feature>
<dbReference type="EMBL" id="CM029048">
    <property type="protein sequence ID" value="KAG2580119.1"/>
    <property type="molecule type" value="Genomic_DNA"/>
</dbReference>
<accession>A0A8T0R539</accession>
<feature type="compositionally biased region" description="Low complexity" evidence="1">
    <location>
        <begin position="158"/>
        <end position="180"/>
    </location>
</feature>
<dbReference type="InterPro" id="IPR024752">
    <property type="entry name" value="Myb/SANT-like_dom"/>
</dbReference>
<dbReference type="AlphaFoldDB" id="A0A8T0R539"/>
<name>A0A8T0R539_PANVG</name>
<dbReference type="PANTHER" id="PTHR47069">
    <property type="match status" value="1"/>
</dbReference>
<dbReference type="PANTHER" id="PTHR47069:SF11">
    <property type="entry name" value="OS04G0275550 PROTEIN"/>
    <property type="match status" value="1"/>
</dbReference>
<feature type="domain" description="Myb/SANT-like" evidence="2">
    <location>
        <begin position="4"/>
        <end position="96"/>
    </location>
</feature>
<evidence type="ECO:0000259" key="2">
    <source>
        <dbReference type="Pfam" id="PF12776"/>
    </source>
</evidence>
<reference evidence="3" key="1">
    <citation type="submission" date="2020-05" db="EMBL/GenBank/DDBJ databases">
        <title>WGS assembly of Panicum virgatum.</title>
        <authorList>
            <person name="Lovell J.T."/>
            <person name="Jenkins J."/>
            <person name="Shu S."/>
            <person name="Juenger T.E."/>
            <person name="Schmutz J."/>
        </authorList>
    </citation>
    <scope>NUCLEOTIDE SEQUENCE</scope>
    <source>
        <strain evidence="3">AP13</strain>
    </source>
</reference>
<evidence type="ECO:0000256" key="1">
    <source>
        <dbReference type="SAM" id="MobiDB-lite"/>
    </source>
</evidence>
<sequence>MADWSPGHTRTFCEIYGMQIDNGNCKMGAMSKSGWDDIRSRFFAATGRLHTTEQFSSKFRNLKQEWQFCNLLRYCASGLGINADGTPATDDEWWKTHTHGHKSWREFRNGLPSYLEYMDRMFEHVAVDGSTSFVAAATNPIEVPSSDDEDADEEAEHLTPLSPSTPRSSSSKRSGSTSTTAHSPSKKSKGAAAREAASNMTRHNELLSDRTKLLKTLWQEREEREEATRTEHRRRVKQVYNLAAELGVSAETTPHLFHGVMRIVENDNRMGCSLRPQLQKGSS</sequence>
<dbReference type="Proteomes" id="UP000823388">
    <property type="component" value="Chromosome 6N"/>
</dbReference>
<feature type="compositionally biased region" description="Acidic residues" evidence="1">
    <location>
        <begin position="145"/>
        <end position="155"/>
    </location>
</feature>
<dbReference type="Pfam" id="PF12776">
    <property type="entry name" value="Myb_DNA-bind_3"/>
    <property type="match status" value="1"/>
</dbReference>
<comment type="caution">
    <text evidence="3">The sequence shown here is derived from an EMBL/GenBank/DDBJ whole genome shotgun (WGS) entry which is preliminary data.</text>
</comment>
<evidence type="ECO:0000313" key="4">
    <source>
        <dbReference type="Proteomes" id="UP000823388"/>
    </source>
</evidence>
<proteinExistence type="predicted"/>
<gene>
    <name evidence="3" type="ORF">PVAP13_6NG318000</name>
</gene>
<keyword evidence="4" id="KW-1185">Reference proteome</keyword>